<dbReference type="EMBL" id="FNUS01000001">
    <property type="protein sequence ID" value="SEF68081.1"/>
    <property type="molecule type" value="Genomic_DNA"/>
</dbReference>
<dbReference type="InterPro" id="IPR007922">
    <property type="entry name" value="DciA-like"/>
</dbReference>
<evidence type="ECO:0008006" key="3">
    <source>
        <dbReference type="Google" id="ProtNLM"/>
    </source>
</evidence>
<keyword evidence="2" id="KW-1185">Reference proteome</keyword>
<accession>A0A1H5U1F1</accession>
<dbReference type="AlphaFoldDB" id="A0A1H5U1F1"/>
<dbReference type="RefSeq" id="WP_103912627.1">
    <property type="nucleotide sequence ID" value="NZ_FNUS01000001.1"/>
</dbReference>
<proteinExistence type="predicted"/>
<name>A0A1H5U1F1_9FLAO</name>
<protein>
    <recommendedName>
        <fullName evidence="3">DUF721 domain-containing protein</fullName>
    </recommendedName>
</protein>
<dbReference type="Proteomes" id="UP000236738">
    <property type="component" value="Unassembled WGS sequence"/>
</dbReference>
<sequence>MKKKREYQSSELVKSFARLNGFEDKLRALRVKSFLEDYLDESLFKEVKSINLKEKVLVLRINSSMFRNDLRLRKSFFLKKMQELEGEEHINDLLIL</sequence>
<reference evidence="2" key="1">
    <citation type="submission" date="2016-10" db="EMBL/GenBank/DDBJ databases">
        <authorList>
            <person name="Varghese N."/>
            <person name="Submissions S."/>
        </authorList>
    </citation>
    <scope>NUCLEOTIDE SEQUENCE [LARGE SCALE GENOMIC DNA]</scope>
    <source>
        <strain evidence="2">DSM 21580</strain>
    </source>
</reference>
<organism evidence="1 2">
    <name type="scientific">Halpernia humi</name>
    <dbReference type="NCBI Taxonomy" id="493375"/>
    <lineage>
        <taxon>Bacteria</taxon>
        <taxon>Pseudomonadati</taxon>
        <taxon>Bacteroidota</taxon>
        <taxon>Flavobacteriia</taxon>
        <taxon>Flavobacteriales</taxon>
        <taxon>Weeksellaceae</taxon>
        <taxon>Chryseobacterium group</taxon>
        <taxon>Halpernia</taxon>
    </lineage>
</organism>
<dbReference type="Pfam" id="PF05258">
    <property type="entry name" value="DciA"/>
    <property type="match status" value="1"/>
</dbReference>
<dbReference type="OrthoDB" id="1268989at2"/>
<evidence type="ECO:0000313" key="1">
    <source>
        <dbReference type="EMBL" id="SEF68081.1"/>
    </source>
</evidence>
<evidence type="ECO:0000313" key="2">
    <source>
        <dbReference type="Proteomes" id="UP000236738"/>
    </source>
</evidence>
<gene>
    <name evidence="1" type="ORF">SAMN05421847_0618</name>
</gene>